<dbReference type="CDD" id="cd18875">
    <property type="entry name" value="NUDIX_Hydrolase"/>
    <property type="match status" value="1"/>
</dbReference>
<keyword evidence="3" id="KW-0479">Metal-binding</keyword>
<proteinExistence type="inferred from homology"/>
<sequence>MNRKTSVELTNMCMIYDDKGNVLVEEKLVQNSKGLIFPGGHVESNESVVDSMIREIQEETGLTISNLQFCGIKDWIEFDGSRYMVFLYKTNTYSGSIQSSSEGEIFWMPLEELKEKETLWHLDKMLEIFCDIGLTELYFDRNAGTKEPELK</sequence>
<dbReference type="Pfam" id="PF00293">
    <property type="entry name" value="NUDIX"/>
    <property type="match status" value="1"/>
</dbReference>
<dbReference type="PANTHER" id="PTHR43758">
    <property type="entry name" value="7,8-DIHYDRO-8-OXOGUANINE TRIPHOSPHATASE"/>
    <property type="match status" value="1"/>
</dbReference>
<evidence type="ECO:0000313" key="7">
    <source>
        <dbReference type="EMBL" id="DAD72855.1"/>
    </source>
</evidence>
<dbReference type="Gene3D" id="3.90.79.10">
    <property type="entry name" value="Nucleoside Triphosphate Pyrophosphohydrolase"/>
    <property type="match status" value="1"/>
</dbReference>
<protein>
    <submittedName>
        <fullName evidence="7">MTH1</fullName>
    </submittedName>
</protein>
<comment type="similarity">
    <text evidence="2">Belongs to the Nudix hydrolase family.</text>
</comment>
<dbReference type="PANTHER" id="PTHR43758:SF2">
    <property type="entry name" value="OXIDIZED PURINE NUCLEOSIDE TRIPHOSPHATE HYDROLASE"/>
    <property type="match status" value="1"/>
</dbReference>
<keyword evidence="4" id="KW-0378">Hydrolase</keyword>
<evidence type="ECO:0000259" key="6">
    <source>
        <dbReference type="PROSITE" id="PS51462"/>
    </source>
</evidence>
<keyword evidence="5" id="KW-0460">Magnesium</keyword>
<name>A0A8S5LSN7_9CAUD</name>
<dbReference type="InterPro" id="IPR015797">
    <property type="entry name" value="NUDIX_hydrolase-like_dom_sf"/>
</dbReference>
<reference evidence="7" key="1">
    <citation type="journal article" date="2021" name="Proc. Natl. Acad. Sci. U.S.A.">
        <title>A Catalog of Tens of Thousands of Viruses from Human Metagenomes Reveals Hidden Associations with Chronic Diseases.</title>
        <authorList>
            <person name="Tisza M.J."/>
            <person name="Buck C.B."/>
        </authorList>
    </citation>
    <scope>NUCLEOTIDE SEQUENCE</scope>
    <source>
        <strain evidence="7">CtMAv2</strain>
    </source>
</reference>
<organism evidence="7">
    <name type="scientific">Siphoviridae sp. ctMAv2</name>
    <dbReference type="NCBI Taxonomy" id="2826258"/>
    <lineage>
        <taxon>Viruses</taxon>
        <taxon>Duplodnaviria</taxon>
        <taxon>Heunggongvirae</taxon>
        <taxon>Uroviricota</taxon>
        <taxon>Caudoviricetes</taxon>
    </lineage>
</organism>
<dbReference type="GO" id="GO:0016818">
    <property type="term" value="F:hydrolase activity, acting on acid anhydrides, in phosphorus-containing anhydrides"/>
    <property type="evidence" value="ECO:0007669"/>
    <property type="project" value="TreeGrafter"/>
</dbReference>
<accession>A0A8S5LSN7</accession>
<evidence type="ECO:0000256" key="2">
    <source>
        <dbReference type="ARBA" id="ARBA00005582"/>
    </source>
</evidence>
<dbReference type="PROSITE" id="PS51462">
    <property type="entry name" value="NUDIX"/>
    <property type="match status" value="1"/>
</dbReference>
<evidence type="ECO:0000256" key="5">
    <source>
        <dbReference type="ARBA" id="ARBA00022842"/>
    </source>
</evidence>
<feature type="domain" description="Nudix hydrolase" evidence="6">
    <location>
        <begin position="6"/>
        <end position="131"/>
    </location>
</feature>
<dbReference type="EMBL" id="BK014727">
    <property type="protein sequence ID" value="DAD72855.1"/>
    <property type="molecule type" value="Genomic_DNA"/>
</dbReference>
<evidence type="ECO:0000256" key="3">
    <source>
        <dbReference type="ARBA" id="ARBA00022723"/>
    </source>
</evidence>
<evidence type="ECO:0000256" key="4">
    <source>
        <dbReference type="ARBA" id="ARBA00022801"/>
    </source>
</evidence>
<comment type="cofactor">
    <cofactor evidence="1">
        <name>Mg(2+)</name>
        <dbReference type="ChEBI" id="CHEBI:18420"/>
    </cofactor>
</comment>
<dbReference type="InterPro" id="IPR000086">
    <property type="entry name" value="NUDIX_hydrolase_dom"/>
</dbReference>
<evidence type="ECO:0000256" key="1">
    <source>
        <dbReference type="ARBA" id="ARBA00001946"/>
    </source>
</evidence>
<dbReference type="GO" id="GO:0046872">
    <property type="term" value="F:metal ion binding"/>
    <property type="evidence" value="ECO:0007669"/>
    <property type="project" value="UniProtKB-KW"/>
</dbReference>
<dbReference type="SUPFAM" id="SSF55811">
    <property type="entry name" value="Nudix"/>
    <property type="match status" value="1"/>
</dbReference>